<dbReference type="PANTHER" id="PTHR45681">
    <property type="entry name" value="POLYKETIDE SYNTHASE 44-RELATED"/>
    <property type="match status" value="1"/>
</dbReference>
<dbReference type="Pfam" id="PF00109">
    <property type="entry name" value="ketoacyl-synt"/>
    <property type="match status" value="1"/>
</dbReference>
<dbReference type="SUPFAM" id="SSF52151">
    <property type="entry name" value="FabD/lysophospholipase-like"/>
    <property type="match status" value="1"/>
</dbReference>
<dbReference type="InterPro" id="IPR016035">
    <property type="entry name" value="Acyl_Trfase/lysoPLipase"/>
</dbReference>
<dbReference type="Pfam" id="PF02801">
    <property type="entry name" value="Ketoacyl-synt_C"/>
    <property type="match status" value="1"/>
</dbReference>
<keyword evidence="1" id="KW-0596">Phosphopantetheine</keyword>
<dbReference type="InterPro" id="IPR050444">
    <property type="entry name" value="Polyketide_Synthase"/>
</dbReference>
<feature type="domain" description="Ketosynthase family 3 (KS3)" evidence="4">
    <location>
        <begin position="11"/>
        <end position="430"/>
    </location>
</feature>
<proteinExistence type="predicted"/>
<evidence type="ECO:0000256" key="2">
    <source>
        <dbReference type="ARBA" id="ARBA00022553"/>
    </source>
</evidence>
<dbReference type="Gene3D" id="3.40.47.10">
    <property type="match status" value="1"/>
</dbReference>
<dbReference type="Pfam" id="PF00698">
    <property type="entry name" value="Acyl_transf_1"/>
    <property type="match status" value="1"/>
</dbReference>
<evidence type="ECO:0000256" key="1">
    <source>
        <dbReference type="ARBA" id="ARBA00022450"/>
    </source>
</evidence>
<dbReference type="InterPro" id="IPR020841">
    <property type="entry name" value="PKS_Beta-ketoAc_synthase_dom"/>
</dbReference>
<evidence type="ECO:0000313" key="6">
    <source>
        <dbReference type="Proteomes" id="UP000230750"/>
    </source>
</evidence>
<dbReference type="CDD" id="cd00833">
    <property type="entry name" value="PKS"/>
    <property type="match status" value="1"/>
</dbReference>
<evidence type="ECO:0000313" key="5">
    <source>
        <dbReference type="EMBL" id="PIK38361.1"/>
    </source>
</evidence>
<dbReference type="UniPathway" id="UPA00094"/>
<dbReference type="SUPFAM" id="SSF53901">
    <property type="entry name" value="Thiolase-like"/>
    <property type="match status" value="1"/>
</dbReference>
<dbReference type="AlphaFoldDB" id="A0A2G8JRG5"/>
<dbReference type="InterPro" id="IPR016036">
    <property type="entry name" value="Malonyl_transacylase_ACP-bd"/>
</dbReference>
<dbReference type="GO" id="GO:0004315">
    <property type="term" value="F:3-oxoacyl-[acyl-carrier-protein] synthase activity"/>
    <property type="evidence" value="ECO:0007669"/>
    <property type="project" value="InterPro"/>
</dbReference>
<dbReference type="PANTHER" id="PTHR45681:SF6">
    <property type="entry name" value="POLYKETIDE SYNTHASE 37"/>
    <property type="match status" value="1"/>
</dbReference>
<evidence type="ECO:0000256" key="3">
    <source>
        <dbReference type="ARBA" id="ARBA00022679"/>
    </source>
</evidence>
<keyword evidence="3" id="KW-0808">Transferase</keyword>
<reference evidence="5 6" key="1">
    <citation type="journal article" date="2017" name="PLoS Biol.">
        <title>The sea cucumber genome provides insights into morphological evolution and visceral regeneration.</title>
        <authorList>
            <person name="Zhang X."/>
            <person name="Sun L."/>
            <person name="Yuan J."/>
            <person name="Sun Y."/>
            <person name="Gao Y."/>
            <person name="Zhang L."/>
            <person name="Li S."/>
            <person name="Dai H."/>
            <person name="Hamel J.F."/>
            <person name="Liu C."/>
            <person name="Yu Y."/>
            <person name="Liu S."/>
            <person name="Lin W."/>
            <person name="Guo K."/>
            <person name="Jin S."/>
            <person name="Xu P."/>
            <person name="Storey K.B."/>
            <person name="Huan P."/>
            <person name="Zhang T."/>
            <person name="Zhou Y."/>
            <person name="Zhang J."/>
            <person name="Lin C."/>
            <person name="Li X."/>
            <person name="Xing L."/>
            <person name="Huo D."/>
            <person name="Sun M."/>
            <person name="Wang L."/>
            <person name="Mercier A."/>
            <person name="Li F."/>
            <person name="Yang H."/>
            <person name="Xiang J."/>
        </authorList>
    </citation>
    <scope>NUCLEOTIDE SEQUENCE [LARGE SCALE GENOMIC DNA]</scope>
    <source>
        <strain evidence="5">Shaxun</strain>
        <tissue evidence="5">Muscle</tissue>
    </source>
</reference>
<dbReference type="PROSITE" id="PS52004">
    <property type="entry name" value="KS3_2"/>
    <property type="match status" value="1"/>
</dbReference>
<dbReference type="SMART" id="SM00825">
    <property type="entry name" value="PKS_KS"/>
    <property type="match status" value="1"/>
</dbReference>
<dbReference type="EMBL" id="MRZV01001368">
    <property type="protein sequence ID" value="PIK38361.1"/>
    <property type="molecule type" value="Genomic_DNA"/>
</dbReference>
<dbReference type="InterPro" id="IPR032821">
    <property type="entry name" value="PKS_assoc"/>
</dbReference>
<dbReference type="GO" id="GO:0006633">
    <property type="term" value="P:fatty acid biosynthetic process"/>
    <property type="evidence" value="ECO:0007669"/>
    <property type="project" value="UniProtKB-UniPathway"/>
</dbReference>
<dbReference type="SUPFAM" id="SSF55048">
    <property type="entry name" value="Probable ACP-binding domain of malonyl-CoA ACP transacylase"/>
    <property type="match status" value="1"/>
</dbReference>
<keyword evidence="6" id="KW-1185">Reference proteome</keyword>
<keyword evidence="2" id="KW-0597">Phosphoprotein</keyword>
<dbReference type="PROSITE" id="PS00606">
    <property type="entry name" value="KS3_1"/>
    <property type="match status" value="1"/>
</dbReference>
<protein>
    <recommendedName>
        <fullName evidence="4">Ketosynthase family 3 (KS3) domain-containing protein</fullName>
    </recommendedName>
</protein>
<dbReference type="SMART" id="SM00827">
    <property type="entry name" value="PKS_AT"/>
    <property type="match status" value="1"/>
</dbReference>
<dbReference type="InterPro" id="IPR014030">
    <property type="entry name" value="Ketoacyl_synth_N"/>
</dbReference>
<dbReference type="Gene3D" id="3.30.70.3290">
    <property type="match status" value="1"/>
</dbReference>
<dbReference type="InterPro" id="IPR014043">
    <property type="entry name" value="Acyl_transferase_dom"/>
</dbReference>
<gene>
    <name evidence="5" type="ORF">BSL78_24793</name>
</gene>
<dbReference type="InterPro" id="IPR014031">
    <property type="entry name" value="Ketoacyl_synth_C"/>
</dbReference>
<accession>A0A2G8JRG5</accession>
<dbReference type="Proteomes" id="UP000230750">
    <property type="component" value="Unassembled WGS sequence"/>
</dbReference>
<dbReference type="STRING" id="307972.A0A2G8JRG5"/>
<dbReference type="InterPro" id="IPR016039">
    <property type="entry name" value="Thiolase-like"/>
</dbReference>
<dbReference type="OrthoDB" id="329835at2759"/>
<dbReference type="InterPro" id="IPR001227">
    <property type="entry name" value="Ac_transferase_dom_sf"/>
</dbReference>
<sequence length="1020" mass="112306">MGEDPAMASYNFPIAVVGIGCRMPGGVNDTKAFWKALIEGKECIQDIPPERWAIDNFYDEDHTSQGKMVTKRCGFIDNVNDFDNLFFKISPREAASMDPQQRHLLEVTWEAFEDAGIVPGNLKEECGVFVGVGMMDHAIQLTDTSVTDAYTLTGIAHSVASNRISYCFDFKGPSFSVDTACAAGLTAMHLACNSLHNKECKVAVVSSCNHIGLPDITVAFSALGVLSPDGRCSPFSESANGYVRSEGWNSLILKPLDQAVADGDHIYTVIKGSLIADNGNSSSLTMPSVPAMEYVMTETYKKFGVPMSRVNFVEAHGTGTPVGDPMEAEAIGKSFAPKRNTPLKFGSIKGNFGHTEIAAGTASAIKIALMMENRMLVPTINFVKPNHMIDMDAWKLNLLTEAEPFSDEKYIIGLNSFGFAGALAHCIFEEPPKIKQREPSSSCGWHFGEDSKEGKAILVPLSAKSPEAVVAVARQWSDFENERDALGVVSWLATHRTHFDYRMSVIANSGQQFRNQLHDFIESGSSDKVLTTTVYSNEKPKVCLIFPGQGQQWVDMGRQLYQTEEIFKNVIDACDAIFEEISGWSLLRDRRLFVKATEGEVVGKEVFNDLEVSQPAILFLQIAYFRLLEYWGVVPDAIVGHSLGEVAAAYAAGGLTLEEAILVIYIRSVEQGKLKGTGSMAALRMNSDEATILCSKYQRLYIAAYNAPGSVTIAGNSEAIDEICSENPTIAKKLRVSCAFHTPDMDSTEKTFKEKMKSAVRTPANVRNTPVYSTTNGERHEGDFGMDYWWSNIRNAVKFQQAVESILSEVHPTVFIECAASMTLLSSINAIAKGAGGTAQLTTIAMGQRHQDDRLSALRALHGFHTASIPINWANVTCDSAPWISLPSYPWQHVTSLTEPEYRRKRRLGLDDRTYKGQNGELTFEMFPYLNDYVVNNALTFPVAGLLAYGMEMSSEKYPLEIRGIEFPEKANWKEVKTSTGSKKKEMKLQCVTKDDKITISDDEATYMCAQISTGEASTR</sequence>
<dbReference type="Pfam" id="PF16197">
    <property type="entry name" value="KAsynt_C_assoc"/>
    <property type="match status" value="1"/>
</dbReference>
<dbReference type="Gene3D" id="3.40.366.10">
    <property type="entry name" value="Malonyl-Coenzyme A Acyl Carrier Protein, domain 2"/>
    <property type="match status" value="1"/>
</dbReference>
<comment type="caution">
    <text evidence="5">The sequence shown here is derived from an EMBL/GenBank/DDBJ whole genome shotgun (WGS) entry which is preliminary data.</text>
</comment>
<name>A0A2G8JRG5_STIJA</name>
<dbReference type="InterPro" id="IPR018201">
    <property type="entry name" value="Ketoacyl_synth_AS"/>
</dbReference>
<organism evidence="5 6">
    <name type="scientific">Stichopus japonicus</name>
    <name type="common">Sea cucumber</name>
    <dbReference type="NCBI Taxonomy" id="307972"/>
    <lineage>
        <taxon>Eukaryota</taxon>
        <taxon>Metazoa</taxon>
        <taxon>Echinodermata</taxon>
        <taxon>Eleutherozoa</taxon>
        <taxon>Echinozoa</taxon>
        <taxon>Holothuroidea</taxon>
        <taxon>Aspidochirotacea</taxon>
        <taxon>Aspidochirotida</taxon>
        <taxon>Stichopodidae</taxon>
        <taxon>Apostichopus</taxon>
    </lineage>
</organism>
<evidence type="ECO:0000259" key="4">
    <source>
        <dbReference type="PROSITE" id="PS52004"/>
    </source>
</evidence>